<evidence type="ECO:0000259" key="1">
    <source>
        <dbReference type="Pfam" id="PF14361"/>
    </source>
</evidence>
<feature type="domain" description="RsbT co-antagonist protein RsbRD N-terminal" evidence="1">
    <location>
        <begin position="38"/>
        <end position="183"/>
    </location>
</feature>
<dbReference type="AlphaFoldDB" id="A0A6J4K3L3"/>
<reference evidence="2" key="1">
    <citation type="submission" date="2020-02" db="EMBL/GenBank/DDBJ databases">
        <authorList>
            <person name="Meier V. D."/>
        </authorList>
    </citation>
    <scope>NUCLEOTIDE SEQUENCE</scope>
    <source>
        <strain evidence="2">AVDCRST_MAG77</strain>
    </source>
</reference>
<dbReference type="EMBL" id="CADCTC010000263">
    <property type="protein sequence ID" value="CAA9294507.1"/>
    <property type="molecule type" value="Genomic_DNA"/>
</dbReference>
<organism evidence="2">
    <name type="scientific">uncultured Chloroflexota bacterium</name>
    <dbReference type="NCBI Taxonomy" id="166587"/>
    <lineage>
        <taxon>Bacteria</taxon>
        <taxon>Bacillati</taxon>
        <taxon>Chloroflexota</taxon>
        <taxon>environmental samples</taxon>
    </lineage>
</organism>
<sequence>MTDVVGQADPFDPETRAKQYAAGTDEAWVAELLAARRDEIVNRWVEAARHQPFHAGRPERAVADHIPHLFDGLIALLRRRAAGDTDEPAPLEDPHVLEQARGHAADRFQQGLAAADIATEFRLLRQEIGRALRVHLDDQVHHLRPGASLEDLIGAELVVHDALDAAASLALAAFDEREADRRRLAA</sequence>
<gene>
    <name evidence="2" type="ORF">AVDCRST_MAG77-5048</name>
</gene>
<protein>
    <recommendedName>
        <fullName evidence="1">RsbT co-antagonist protein RsbRD N-terminal domain-containing protein</fullName>
    </recommendedName>
</protein>
<dbReference type="InterPro" id="IPR025751">
    <property type="entry name" value="RsbRD_N_dom"/>
</dbReference>
<accession>A0A6J4K3L3</accession>
<name>A0A6J4K3L3_9CHLR</name>
<dbReference type="Pfam" id="PF14361">
    <property type="entry name" value="RsbRD_N"/>
    <property type="match status" value="1"/>
</dbReference>
<evidence type="ECO:0000313" key="2">
    <source>
        <dbReference type="EMBL" id="CAA9294507.1"/>
    </source>
</evidence>
<proteinExistence type="predicted"/>